<keyword evidence="3" id="KW-0378">Hydrolase</keyword>
<sequence>MRAIVVMYDSLVRRMLPPWGAPPEQAPNFARLATRSATFDTCYAGSMPCMPARREMHTGRYNFLHRSWGPIEPFDDSVYEILAKQGVHSHLITDHQHYWEDGGATYHTRFTTHETFRGQEGDAWMPFLDLLDRDVMQQYLPRAHTQDQANRTVMTSREDMPMTKVFDAGLDFLERNAGADDWLLQIETFDPHEPFTVPGEEGDDWPAYGPVTQDAAGVEAMRAHYLKLLGECDRHLGRVLDAMDRLELWQDTMLIVCTDHGFLLGERGYWGKNVLPWYDEAIHTPFFLWDPKAGVAGERRQALVQTIDIAPTLLEAFGVAPTADMQGKPLGATVRDDTPVREAALFGVFGSHVSVTDGRHVYMRAPLPGNTPLEEHSLMPTRMRGFASGDDLARASLHPGFAFTKGMPVLRYPGRLMRGPAQLQSLLFDLQTDPGQQTPLEDKALETRMAGHLVELMRASDAPPGQYRRLGLPETGPVEDPHLALLPAQD</sequence>
<organism evidence="3 4">
    <name type="scientific">Pseudooceanicola albus</name>
    <dbReference type="NCBI Taxonomy" id="2692189"/>
    <lineage>
        <taxon>Bacteria</taxon>
        <taxon>Pseudomonadati</taxon>
        <taxon>Pseudomonadota</taxon>
        <taxon>Alphaproteobacteria</taxon>
        <taxon>Rhodobacterales</taxon>
        <taxon>Paracoccaceae</taxon>
        <taxon>Pseudooceanicola</taxon>
    </lineage>
</organism>
<protein>
    <submittedName>
        <fullName evidence="3">Sulfatase-like hydrolase/transferase</fullName>
    </submittedName>
</protein>
<evidence type="ECO:0000259" key="2">
    <source>
        <dbReference type="Pfam" id="PF00884"/>
    </source>
</evidence>
<name>A0A6L7FZJ2_9RHOB</name>
<dbReference type="PANTHER" id="PTHR42693">
    <property type="entry name" value="ARYLSULFATASE FAMILY MEMBER"/>
    <property type="match status" value="1"/>
</dbReference>
<dbReference type="Pfam" id="PF00884">
    <property type="entry name" value="Sulfatase"/>
    <property type="match status" value="1"/>
</dbReference>
<reference evidence="3 4" key="1">
    <citation type="submission" date="2019-12" db="EMBL/GenBank/DDBJ databases">
        <authorList>
            <person name="Li M."/>
        </authorList>
    </citation>
    <scope>NUCLEOTIDE SEQUENCE [LARGE SCALE GENOMIC DNA]</scope>
    <source>
        <strain evidence="3 4">GBMRC 2024</strain>
    </source>
</reference>
<dbReference type="InterPro" id="IPR017850">
    <property type="entry name" value="Alkaline_phosphatase_core_sf"/>
</dbReference>
<proteinExistence type="inferred from homology"/>
<dbReference type="GO" id="GO:0016740">
    <property type="term" value="F:transferase activity"/>
    <property type="evidence" value="ECO:0007669"/>
    <property type="project" value="UniProtKB-KW"/>
</dbReference>
<gene>
    <name evidence="3" type="ORF">GR170_03320</name>
</gene>
<dbReference type="InterPro" id="IPR050738">
    <property type="entry name" value="Sulfatase"/>
</dbReference>
<feature type="domain" description="Sulfatase N-terminal" evidence="2">
    <location>
        <begin position="4"/>
        <end position="319"/>
    </location>
</feature>
<evidence type="ECO:0000313" key="3">
    <source>
        <dbReference type="EMBL" id="MXN16852.1"/>
    </source>
</evidence>
<keyword evidence="3" id="KW-0808">Transferase</keyword>
<comment type="similarity">
    <text evidence="1">Belongs to the sulfatase family.</text>
</comment>
<dbReference type="GO" id="GO:0004065">
    <property type="term" value="F:arylsulfatase activity"/>
    <property type="evidence" value="ECO:0007669"/>
    <property type="project" value="TreeGrafter"/>
</dbReference>
<keyword evidence="4" id="KW-1185">Reference proteome</keyword>
<dbReference type="InterPro" id="IPR000917">
    <property type="entry name" value="Sulfatase_N"/>
</dbReference>
<dbReference type="CDD" id="cd16148">
    <property type="entry name" value="sulfatase_like"/>
    <property type="match status" value="1"/>
</dbReference>
<comment type="caution">
    <text evidence="3">The sequence shown here is derived from an EMBL/GenBank/DDBJ whole genome shotgun (WGS) entry which is preliminary data.</text>
</comment>
<dbReference type="PANTHER" id="PTHR42693:SF33">
    <property type="entry name" value="ARYLSULFATASE"/>
    <property type="match status" value="1"/>
</dbReference>
<dbReference type="EMBL" id="WUMU01000003">
    <property type="protein sequence ID" value="MXN16852.1"/>
    <property type="molecule type" value="Genomic_DNA"/>
</dbReference>
<evidence type="ECO:0000313" key="4">
    <source>
        <dbReference type="Proteomes" id="UP000477911"/>
    </source>
</evidence>
<dbReference type="Proteomes" id="UP000477911">
    <property type="component" value="Unassembled WGS sequence"/>
</dbReference>
<dbReference type="RefSeq" id="WP_160891609.1">
    <property type="nucleotide sequence ID" value="NZ_WUMU01000003.1"/>
</dbReference>
<dbReference type="Gene3D" id="3.40.720.10">
    <property type="entry name" value="Alkaline Phosphatase, subunit A"/>
    <property type="match status" value="2"/>
</dbReference>
<dbReference type="SUPFAM" id="SSF53649">
    <property type="entry name" value="Alkaline phosphatase-like"/>
    <property type="match status" value="1"/>
</dbReference>
<evidence type="ECO:0000256" key="1">
    <source>
        <dbReference type="ARBA" id="ARBA00008779"/>
    </source>
</evidence>
<accession>A0A6L7FZJ2</accession>
<dbReference type="AlphaFoldDB" id="A0A6L7FZJ2"/>